<comment type="caution">
    <text evidence="1">The sequence shown here is derived from an EMBL/GenBank/DDBJ whole genome shotgun (WGS) entry which is preliminary data.</text>
</comment>
<protein>
    <submittedName>
        <fullName evidence="1">5506_t:CDS:1</fullName>
    </submittedName>
</protein>
<dbReference type="EMBL" id="CAJVPQ010002808">
    <property type="protein sequence ID" value="CAG8609074.1"/>
    <property type="molecule type" value="Genomic_DNA"/>
</dbReference>
<sequence length="137" mass="16152">MLKKKLQLSRDTPFSVLHSNLFYGVTHLYHRHLQALSDALLTSLNDTGVFDFYQHLNINWYATSFCINDNIASAYTSYEASTVQKKKIQRLLEMLPTMEILKIRYPNIYDPTWLCFRCDCADETYSHIWECPTTWTL</sequence>
<keyword evidence="2" id="KW-1185">Reference proteome</keyword>
<gene>
    <name evidence="1" type="ORF">FCALED_LOCUS8977</name>
</gene>
<dbReference type="OrthoDB" id="2303711at2759"/>
<dbReference type="Proteomes" id="UP000789570">
    <property type="component" value="Unassembled WGS sequence"/>
</dbReference>
<reference evidence="1" key="1">
    <citation type="submission" date="2021-06" db="EMBL/GenBank/DDBJ databases">
        <authorList>
            <person name="Kallberg Y."/>
            <person name="Tangrot J."/>
            <person name="Rosling A."/>
        </authorList>
    </citation>
    <scope>NUCLEOTIDE SEQUENCE</scope>
    <source>
        <strain evidence="1">UK204</strain>
    </source>
</reference>
<name>A0A9N9GHS1_9GLOM</name>
<organism evidence="1 2">
    <name type="scientific">Funneliformis caledonium</name>
    <dbReference type="NCBI Taxonomy" id="1117310"/>
    <lineage>
        <taxon>Eukaryota</taxon>
        <taxon>Fungi</taxon>
        <taxon>Fungi incertae sedis</taxon>
        <taxon>Mucoromycota</taxon>
        <taxon>Glomeromycotina</taxon>
        <taxon>Glomeromycetes</taxon>
        <taxon>Glomerales</taxon>
        <taxon>Glomeraceae</taxon>
        <taxon>Funneliformis</taxon>
    </lineage>
</organism>
<evidence type="ECO:0000313" key="2">
    <source>
        <dbReference type="Proteomes" id="UP000789570"/>
    </source>
</evidence>
<proteinExistence type="predicted"/>
<accession>A0A9N9GHS1</accession>
<dbReference type="AlphaFoldDB" id="A0A9N9GHS1"/>
<evidence type="ECO:0000313" key="1">
    <source>
        <dbReference type="EMBL" id="CAG8609074.1"/>
    </source>
</evidence>